<keyword evidence="5" id="KW-0378">Hydrolase</keyword>
<comment type="caution">
    <text evidence="9">The sequence shown here is derived from an EMBL/GenBank/DDBJ whole genome shotgun (WGS) entry which is preliminary data.</text>
</comment>
<evidence type="ECO:0000256" key="2">
    <source>
        <dbReference type="ARBA" id="ARBA00022695"/>
    </source>
</evidence>
<evidence type="ECO:0000256" key="6">
    <source>
        <dbReference type="ARBA" id="ARBA00022918"/>
    </source>
</evidence>
<dbReference type="AlphaFoldDB" id="A0A5J4ND52"/>
<evidence type="ECO:0000259" key="8">
    <source>
        <dbReference type="Pfam" id="PF17921"/>
    </source>
</evidence>
<dbReference type="InterPro" id="IPR041588">
    <property type="entry name" value="Integrase_H2C2"/>
</dbReference>
<organism evidence="9 10">
    <name type="scientific">Paragonimus westermani</name>
    <dbReference type="NCBI Taxonomy" id="34504"/>
    <lineage>
        <taxon>Eukaryota</taxon>
        <taxon>Metazoa</taxon>
        <taxon>Spiralia</taxon>
        <taxon>Lophotrochozoa</taxon>
        <taxon>Platyhelminthes</taxon>
        <taxon>Trematoda</taxon>
        <taxon>Digenea</taxon>
        <taxon>Plagiorchiida</taxon>
        <taxon>Troglotremata</taxon>
        <taxon>Troglotrematidae</taxon>
        <taxon>Paragonimus</taxon>
    </lineage>
</organism>
<evidence type="ECO:0000256" key="4">
    <source>
        <dbReference type="ARBA" id="ARBA00022759"/>
    </source>
</evidence>
<keyword evidence="6" id="KW-0695">RNA-directed DNA polymerase</keyword>
<evidence type="ECO:0000256" key="3">
    <source>
        <dbReference type="ARBA" id="ARBA00022722"/>
    </source>
</evidence>
<evidence type="ECO:0000313" key="9">
    <source>
        <dbReference type="EMBL" id="KAA3673447.1"/>
    </source>
</evidence>
<keyword evidence="10" id="KW-1185">Reference proteome</keyword>
<dbReference type="Pfam" id="PF17917">
    <property type="entry name" value="RT_RNaseH"/>
    <property type="match status" value="1"/>
</dbReference>
<feature type="domain" description="Reverse transcriptase RNase H-like" evidence="7">
    <location>
        <begin position="1"/>
        <end position="52"/>
    </location>
</feature>
<name>A0A5J4ND52_9TREM</name>
<dbReference type="GO" id="GO:0004519">
    <property type="term" value="F:endonuclease activity"/>
    <property type="evidence" value="ECO:0007669"/>
    <property type="project" value="UniProtKB-KW"/>
</dbReference>
<proteinExistence type="predicted"/>
<protein>
    <recommendedName>
        <fullName evidence="11">Integrase zinc-binding domain-containing protein</fullName>
    </recommendedName>
</protein>
<dbReference type="Proteomes" id="UP000324629">
    <property type="component" value="Unassembled WGS sequence"/>
</dbReference>
<dbReference type="Gene3D" id="1.10.340.70">
    <property type="match status" value="1"/>
</dbReference>
<dbReference type="PANTHER" id="PTHR37984:SF5">
    <property type="entry name" value="PROTEIN NYNRIN-LIKE"/>
    <property type="match status" value="1"/>
</dbReference>
<dbReference type="GO" id="GO:0016787">
    <property type="term" value="F:hydrolase activity"/>
    <property type="evidence" value="ECO:0007669"/>
    <property type="project" value="UniProtKB-KW"/>
</dbReference>
<dbReference type="EMBL" id="QNGE01003913">
    <property type="protein sequence ID" value="KAA3673447.1"/>
    <property type="molecule type" value="Genomic_DNA"/>
</dbReference>
<reference evidence="9 10" key="1">
    <citation type="journal article" date="2019" name="Gigascience">
        <title>Whole-genome sequence of the oriental lung fluke Paragonimus westermani.</title>
        <authorList>
            <person name="Oey H."/>
            <person name="Zakrzewski M."/>
            <person name="Narain K."/>
            <person name="Devi K.R."/>
            <person name="Agatsuma T."/>
            <person name="Nawaratna S."/>
            <person name="Gobert G.N."/>
            <person name="Jones M.K."/>
            <person name="Ragan M.A."/>
            <person name="McManus D.P."/>
            <person name="Krause L."/>
        </authorList>
    </citation>
    <scope>NUCLEOTIDE SEQUENCE [LARGE SCALE GENOMIC DNA]</scope>
    <source>
        <strain evidence="9 10">IND2009</strain>
    </source>
</reference>
<evidence type="ECO:0000256" key="1">
    <source>
        <dbReference type="ARBA" id="ARBA00022679"/>
    </source>
</evidence>
<dbReference type="InterPro" id="IPR050951">
    <property type="entry name" value="Retrovirus_Pol_polyprotein"/>
</dbReference>
<dbReference type="InterPro" id="IPR043502">
    <property type="entry name" value="DNA/RNA_pol_sf"/>
</dbReference>
<sequence length="234" mass="26927">MLALVYFLKHFRLHLLGKPSKVQTDHQALQKLRNFRQPECQVTRWLEYLPDYDLDCIHRPGGHHTNADALSRFPTETVNAMISTPSVGATWAHHQLNDPYISNIHRRHLDENPKPTGSEIEGRSTEERRLWSQWANLRVIDGVLHLFDRAKRTYRLIVSSGKVSKIVREARLELGHAVQRRTEAAARQRFWWSKLHDGVVRNCANCNICAQTKFSTVAPMAPLQTVAIGLWELG</sequence>
<evidence type="ECO:0008006" key="11">
    <source>
        <dbReference type="Google" id="ProtNLM"/>
    </source>
</evidence>
<dbReference type="PANTHER" id="PTHR37984">
    <property type="entry name" value="PROTEIN CBG26694"/>
    <property type="match status" value="1"/>
</dbReference>
<dbReference type="InterPro" id="IPR041373">
    <property type="entry name" value="RT_RNaseH"/>
</dbReference>
<keyword evidence="4" id="KW-0255">Endonuclease</keyword>
<accession>A0A5J4ND52</accession>
<gene>
    <name evidence="9" type="ORF">DEA37_0000711</name>
</gene>
<feature type="domain" description="Integrase zinc-binding" evidence="8">
    <location>
        <begin position="162"/>
        <end position="213"/>
    </location>
</feature>
<dbReference type="Pfam" id="PF17921">
    <property type="entry name" value="Integrase_H2C2"/>
    <property type="match status" value="1"/>
</dbReference>
<dbReference type="SUPFAM" id="SSF56672">
    <property type="entry name" value="DNA/RNA polymerases"/>
    <property type="match status" value="1"/>
</dbReference>
<keyword evidence="2" id="KW-0548">Nucleotidyltransferase</keyword>
<keyword evidence="1" id="KW-0808">Transferase</keyword>
<evidence type="ECO:0000256" key="5">
    <source>
        <dbReference type="ARBA" id="ARBA00022801"/>
    </source>
</evidence>
<evidence type="ECO:0000259" key="7">
    <source>
        <dbReference type="Pfam" id="PF17917"/>
    </source>
</evidence>
<dbReference type="GO" id="GO:0003964">
    <property type="term" value="F:RNA-directed DNA polymerase activity"/>
    <property type="evidence" value="ECO:0007669"/>
    <property type="project" value="UniProtKB-KW"/>
</dbReference>
<keyword evidence="3" id="KW-0540">Nuclease</keyword>
<evidence type="ECO:0000313" key="10">
    <source>
        <dbReference type="Proteomes" id="UP000324629"/>
    </source>
</evidence>